<dbReference type="RefSeq" id="XP_040683302.1">
    <property type="nucleotide sequence ID" value="XM_040836850.1"/>
</dbReference>
<accession>A0A1L9R3X5</accession>
<dbReference type="OrthoDB" id="5346621at2759"/>
<reference evidence="2" key="1">
    <citation type="journal article" date="2017" name="Genome Biol.">
        <title>Comparative genomics reveals high biological diversity and specific adaptations in the industrially and medically important fungal genus Aspergillus.</title>
        <authorList>
            <person name="de Vries R.P."/>
            <person name="Riley R."/>
            <person name="Wiebenga A."/>
            <person name="Aguilar-Osorio G."/>
            <person name="Amillis S."/>
            <person name="Uchima C.A."/>
            <person name="Anderluh G."/>
            <person name="Asadollahi M."/>
            <person name="Askin M."/>
            <person name="Barry K."/>
            <person name="Battaglia E."/>
            <person name="Bayram O."/>
            <person name="Benocci T."/>
            <person name="Braus-Stromeyer S.A."/>
            <person name="Caldana C."/>
            <person name="Canovas D."/>
            <person name="Cerqueira G.C."/>
            <person name="Chen F."/>
            <person name="Chen W."/>
            <person name="Choi C."/>
            <person name="Clum A."/>
            <person name="Dos Santos R.A."/>
            <person name="Damasio A.R."/>
            <person name="Diallinas G."/>
            <person name="Emri T."/>
            <person name="Fekete E."/>
            <person name="Flipphi M."/>
            <person name="Freyberg S."/>
            <person name="Gallo A."/>
            <person name="Gournas C."/>
            <person name="Habgood R."/>
            <person name="Hainaut M."/>
            <person name="Harispe M.L."/>
            <person name="Henrissat B."/>
            <person name="Hilden K.S."/>
            <person name="Hope R."/>
            <person name="Hossain A."/>
            <person name="Karabika E."/>
            <person name="Karaffa L."/>
            <person name="Karanyi Z."/>
            <person name="Krasevec N."/>
            <person name="Kuo A."/>
            <person name="Kusch H."/>
            <person name="LaButti K."/>
            <person name="Lagendijk E.L."/>
            <person name="Lapidus A."/>
            <person name="Levasseur A."/>
            <person name="Lindquist E."/>
            <person name="Lipzen A."/>
            <person name="Logrieco A.F."/>
            <person name="MacCabe A."/>
            <person name="Maekelae M.R."/>
            <person name="Malavazi I."/>
            <person name="Melin P."/>
            <person name="Meyer V."/>
            <person name="Mielnichuk N."/>
            <person name="Miskei M."/>
            <person name="Molnar A.P."/>
            <person name="Mule G."/>
            <person name="Ngan C.Y."/>
            <person name="Orejas M."/>
            <person name="Orosz E."/>
            <person name="Ouedraogo J.P."/>
            <person name="Overkamp K.M."/>
            <person name="Park H.-S."/>
            <person name="Perrone G."/>
            <person name="Piumi F."/>
            <person name="Punt P.J."/>
            <person name="Ram A.F."/>
            <person name="Ramon A."/>
            <person name="Rauscher S."/>
            <person name="Record E."/>
            <person name="Riano-Pachon D.M."/>
            <person name="Robert V."/>
            <person name="Roehrig J."/>
            <person name="Ruller R."/>
            <person name="Salamov A."/>
            <person name="Salih N.S."/>
            <person name="Samson R.A."/>
            <person name="Sandor E."/>
            <person name="Sanguinetti M."/>
            <person name="Schuetze T."/>
            <person name="Sepcic K."/>
            <person name="Shelest E."/>
            <person name="Sherlock G."/>
            <person name="Sophianopoulou V."/>
            <person name="Squina F.M."/>
            <person name="Sun H."/>
            <person name="Susca A."/>
            <person name="Todd R.B."/>
            <person name="Tsang A."/>
            <person name="Unkles S.E."/>
            <person name="van de Wiele N."/>
            <person name="van Rossen-Uffink D."/>
            <person name="Oliveira J.V."/>
            <person name="Vesth T.C."/>
            <person name="Visser J."/>
            <person name="Yu J.-H."/>
            <person name="Zhou M."/>
            <person name="Andersen M.R."/>
            <person name="Archer D.B."/>
            <person name="Baker S.E."/>
            <person name="Benoit I."/>
            <person name="Brakhage A.A."/>
            <person name="Braus G.H."/>
            <person name="Fischer R."/>
            <person name="Frisvad J.C."/>
            <person name="Goldman G.H."/>
            <person name="Houbraken J."/>
            <person name="Oakley B."/>
            <person name="Pocsi I."/>
            <person name="Scazzocchio C."/>
            <person name="Seiboth B."/>
            <person name="vanKuyk P.A."/>
            <person name="Wortman J."/>
            <person name="Dyer P.S."/>
            <person name="Grigoriev I.V."/>
        </authorList>
    </citation>
    <scope>NUCLEOTIDE SEQUENCE [LARGE SCALE GENOMIC DNA]</scope>
    <source>
        <strain evidence="2">DTO 134E9</strain>
    </source>
</reference>
<proteinExistence type="predicted"/>
<dbReference type="EMBL" id="KV878219">
    <property type="protein sequence ID" value="OJJ29625.1"/>
    <property type="molecule type" value="Genomic_DNA"/>
</dbReference>
<evidence type="ECO:0000313" key="1">
    <source>
        <dbReference type="EMBL" id="OJJ29625.1"/>
    </source>
</evidence>
<organism evidence="1 2">
    <name type="scientific">Aspergillus wentii DTO 134E9</name>
    <dbReference type="NCBI Taxonomy" id="1073089"/>
    <lineage>
        <taxon>Eukaryota</taxon>
        <taxon>Fungi</taxon>
        <taxon>Dikarya</taxon>
        <taxon>Ascomycota</taxon>
        <taxon>Pezizomycotina</taxon>
        <taxon>Eurotiomycetes</taxon>
        <taxon>Eurotiomycetidae</taxon>
        <taxon>Eurotiales</taxon>
        <taxon>Aspergillaceae</taxon>
        <taxon>Aspergillus</taxon>
        <taxon>Aspergillus subgen. Cremei</taxon>
    </lineage>
</organism>
<sequence length="96" mass="10906">MSRSFSTTMRALLDIAWKSTKANPDYDTMITRSIETHPKLSKWAEKVEVAGDEHGSNADPDLRVSGQIFNKEGVRITSGHWYKDGRVVYSKNTFNK</sequence>
<name>A0A1L9R3X5_ASPWE</name>
<dbReference type="AlphaFoldDB" id="A0A1L9R3X5"/>
<evidence type="ECO:0000313" key="2">
    <source>
        <dbReference type="Proteomes" id="UP000184383"/>
    </source>
</evidence>
<protein>
    <submittedName>
        <fullName evidence="1">Uncharacterized protein</fullName>
    </submittedName>
</protein>
<dbReference type="Proteomes" id="UP000184383">
    <property type="component" value="Unassembled WGS sequence"/>
</dbReference>
<dbReference type="GeneID" id="63752698"/>
<dbReference type="VEuPathDB" id="FungiDB:ASPWEDRAFT_46817"/>
<keyword evidence="2" id="KW-1185">Reference proteome</keyword>
<gene>
    <name evidence="1" type="ORF">ASPWEDRAFT_46817</name>
</gene>